<evidence type="ECO:0000313" key="3">
    <source>
        <dbReference type="Proteomes" id="UP000297452"/>
    </source>
</evidence>
<sequence>MHRVAISTRHASTIHSNLAVSSLGGMDSKLSAPSNPLLIEPKPNIGKPKSSQSHGYKKKKEDTSSLFITKLEQNRTQENTIEHKKNIDKYYLILLTPAREI</sequence>
<feature type="region of interest" description="Disordered" evidence="1">
    <location>
        <begin position="31"/>
        <end position="62"/>
    </location>
</feature>
<dbReference type="AlphaFoldDB" id="A0A4Z1I9M6"/>
<organism evidence="2 3">
    <name type="scientific">Botryotinia narcissicola</name>
    <dbReference type="NCBI Taxonomy" id="278944"/>
    <lineage>
        <taxon>Eukaryota</taxon>
        <taxon>Fungi</taxon>
        <taxon>Dikarya</taxon>
        <taxon>Ascomycota</taxon>
        <taxon>Pezizomycotina</taxon>
        <taxon>Leotiomycetes</taxon>
        <taxon>Helotiales</taxon>
        <taxon>Sclerotiniaceae</taxon>
        <taxon>Botryotinia</taxon>
    </lineage>
</organism>
<gene>
    <name evidence="2" type="ORF">BOTNAR_0184g00210</name>
</gene>
<name>A0A4Z1I9M6_9HELO</name>
<accession>A0A4Z1I9M6</accession>
<dbReference type="Proteomes" id="UP000297452">
    <property type="component" value="Unassembled WGS sequence"/>
</dbReference>
<proteinExistence type="predicted"/>
<protein>
    <submittedName>
        <fullName evidence="2">Uncharacterized protein</fullName>
    </submittedName>
</protein>
<reference evidence="2 3" key="1">
    <citation type="submission" date="2017-12" db="EMBL/GenBank/DDBJ databases">
        <title>Comparative genomics of Botrytis spp.</title>
        <authorList>
            <person name="Valero-Jimenez C.A."/>
            <person name="Tapia P."/>
            <person name="Veloso J."/>
            <person name="Silva-Moreno E."/>
            <person name="Staats M."/>
            <person name="Valdes J.H."/>
            <person name="Van Kan J.A.L."/>
        </authorList>
    </citation>
    <scope>NUCLEOTIDE SEQUENCE [LARGE SCALE GENOMIC DNA]</scope>
    <source>
        <strain evidence="2 3">MUCL2120</strain>
    </source>
</reference>
<evidence type="ECO:0000256" key="1">
    <source>
        <dbReference type="SAM" id="MobiDB-lite"/>
    </source>
</evidence>
<evidence type="ECO:0000313" key="2">
    <source>
        <dbReference type="EMBL" id="TGO58288.1"/>
    </source>
</evidence>
<keyword evidence="3" id="KW-1185">Reference proteome</keyword>
<dbReference type="EMBL" id="PQXJ01000184">
    <property type="protein sequence ID" value="TGO58288.1"/>
    <property type="molecule type" value="Genomic_DNA"/>
</dbReference>
<comment type="caution">
    <text evidence="2">The sequence shown here is derived from an EMBL/GenBank/DDBJ whole genome shotgun (WGS) entry which is preliminary data.</text>
</comment>